<evidence type="ECO:0000313" key="13">
    <source>
        <dbReference type="Proteomes" id="UP001595617"/>
    </source>
</evidence>
<evidence type="ECO:0000313" key="12">
    <source>
        <dbReference type="EMBL" id="MFC3851206.1"/>
    </source>
</evidence>
<evidence type="ECO:0000256" key="2">
    <source>
        <dbReference type="ARBA" id="ARBA00022692"/>
    </source>
</evidence>
<dbReference type="SMART" id="SM00283">
    <property type="entry name" value="MA"/>
    <property type="match status" value="1"/>
</dbReference>
<evidence type="ECO:0000256" key="5">
    <source>
        <dbReference type="ARBA" id="ARBA00023224"/>
    </source>
</evidence>
<proteinExistence type="inferred from homology"/>
<accession>A0ABV7ZV41</accession>
<comment type="subcellular location">
    <subcellularLocation>
        <location evidence="1">Membrane</location>
        <topology evidence="1">Multi-pass membrane protein</topology>
    </subcellularLocation>
</comment>
<keyword evidence="8" id="KW-0175">Coiled coil</keyword>
<dbReference type="Gene3D" id="1.10.287.950">
    <property type="entry name" value="Methyl-accepting chemotaxis protein"/>
    <property type="match status" value="1"/>
</dbReference>
<evidence type="ECO:0000256" key="3">
    <source>
        <dbReference type="ARBA" id="ARBA00022989"/>
    </source>
</evidence>
<keyword evidence="2 9" id="KW-0812">Transmembrane</keyword>
<dbReference type="SMART" id="SM00304">
    <property type="entry name" value="HAMP"/>
    <property type="match status" value="1"/>
</dbReference>
<keyword evidence="4 9" id="KW-0472">Membrane</keyword>
<dbReference type="Pfam" id="PF00672">
    <property type="entry name" value="HAMP"/>
    <property type="match status" value="1"/>
</dbReference>
<dbReference type="RefSeq" id="WP_380692315.1">
    <property type="nucleotide sequence ID" value="NZ_JBHRYR010000002.1"/>
</dbReference>
<keyword evidence="3 9" id="KW-1133">Transmembrane helix</keyword>
<evidence type="ECO:0000256" key="9">
    <source>
        <dbReference type="SAM" id="Phobius"/>
    </source>
</evidence>
<protein>
    <submittedName>
        <fullName evidence="12">Methyl-accepting chemotaxis protein</fullName>
    </submittedName>
</protein>
<dbReference type="PANTHER" id="PTHR32089:SF119">
    <property type="entry name" value="METHYL-ACCEPTING CHEMOTAXIS PROTEIN CTPL"/>
    <property type="match status" value="1"/>
</dbReference>
<feature type="domain" description="Methyl-accepting transducer" evidence="10">
    <location>
        <begin position="268"/>
        <end position="504"/>
    </location>
</feature>
<comment type="caution">
    <text evidence="12">The sequence shown here is derived from an EMBL/GenBank/DDBJ whole genome shotgun (WGS) entry which is preliminary data.</text>
</comment>
<dbReference type="InterPro" id="IPR004089">
    <property type="entry name" value="MCPsignal_dom"/>
</dbReference>
<dbReference type="CDD" id="cd06225">
    <property type="entry name" value="HAMP"/>
    <property type="match status" value="1"/>
</dbReference>
<keyword evidence="5 7" id="KW-0807">Transducer</keyword>
<name>A0ABV7ZV41_9GAMM</name>
<dbReference type="EMBL" id="JBHRYR010000002">
    <property type="protein sequence ID" value="MFC3851206.1"/>
    <property type="molecule type" value="Genomic_DNA"/>
</dbReference>
<evidence type="ECO:0000256" key="8">
    <source>
        <dbReference type="SAM" id="Coils"/>
    </source>
</evidence>
<comment type="similarity">
    <text evidence="6">Belongs to the methyl-accepting chemotaxis (MCP) protein family.</text>
</comment>
<keyword evidence="13" id="KW-1185">Reference proteome</keyword>
<evidence type="ECO:0000256" key="4">
    <source>
        <dbReference type="ARBA" id="ARBA00023136"/>
    </source>
</evidence>
<dbReference type="PANTHER" id="PTHR32089">
    <property type="entry name" value="METHYL-ACCEPTING CHEMOTAXIS PROTEIN MCPB"/>
    <property type="match status" value="1"/>
</dbReference>
<feature type="domain" description="HAMP" evidence="11">
    <location>
        <begin position="210"/>
        <end position="263"/>
    </location>
</feature>
<evidence type="ECO:0000256" key="1">
    <source>
        <dbReference type="ARBA" id="ARBA00004141"/>
    </source>
</evidence>
<dbReference type="InterPro" id="IPR003660">
    <property type="entry name" value="HAMP_dom"/>
</dbReference>
<feature type="coiled-coil region" evidence="8">
    <location>
        <begin position="304"/>
        <end position="366"/>
    </location>
</feature>
<reference evidence="13" key="1">
    <citation type="journal article" date="2019" name="Int. J. Syst. Evol. Microbiol.">
        <title>The Global Catalogue of Microorganisms (GCM) 10K type strain sequencing project: providing services to taxonomists for standard genome sequencing and annotation.</title>
        <authorList>
            <consortium name="The Broad Institute Genomics Platform"/>
            <consortium name="The Broad Institute Genome Sequencing Center for Infectious Disease"/>
            <person name="Wu L."/>
            <person name="Ma J."/>
        </authorList>
    </citation>
    <scope>NUCLEOTIDE SEQUENCE [LARGE SCALE GENOMIC DNA]</scope>
    <source>
        <strain evidence="13">IBRC 10765</strain>
    </source>
</reference>
<dbReference type="PROSITE" id="PS50111">
    <property type="entry name" value="CHEMOTAXIS_TRANSDUC_2"/>
    <property type="match status" value="1"/>
</dbReference>
<evidence type="ECO:0000256" key="6">
    <source>
        <dbReference type="ARBA" id="ARBA00029447"/>
    </source>
</evidence>
<sequence length="540" mass="58952">MLSNFRISTRVLWLGLIPLFCVLGVLLASFVVVNQKDTYFDRLYDDHLVFLTDIMAVQRKVQQEGVFHLRQYRTGWATMASTEERMAVLLEETQQHWASFIALRPTTADYAELDDAYAKALAQYERWLTPAGTDALEIRILNESTVTQQTDAVINGFAQTIDAFIVQQLAAATEVKAGAEALTQQVLAVYLFGGSAVVLIISALIYAIQRSVIRPLRALRDLLLQMESTSDLRLRMQIKGRNEFVEAAQAFNHLITHLQDTIAELAQSATSQQGESDELNALSQQVSGGTTRQANQIDQIATAVEQMSTAIQRVAEEAAKAAERSQATGRACQEGEATAQQTMRDIESLSAMLEQTNHEVGLLQQDAQKIGQVLTVIRSISEQTNLLALNAAIEAARAGDAGRGFAVVADQVRALSAETHAATDSIKVLTQGLQSQADTVAQAMTEGQVKSQHCVQLARHSEQAFARIAAEMQEVVQASQHISEATHEQHDVAASITENVHRLSDDVTEVSRIAVRSATGSQTVRHKATSMVAAVQVFAA</sequence>
<dbReference type="Proteomes" id="UP001595617">
    <property type="component" value="Unassembled WGS sequence"/>
</dbReference>
<dbReference type="SUPFAM" id="SSF58104">
    <property type="entry name" value="Methyl-accepting chemotaxis protein (MCP) signaling domain"/>
    <property type="match status" value="1"/>
</dbReference>
<dbReference type="PROSITE" id="PS50885">
    <property type="entry name" value="HAMP"/>
    <property type="match status" value="1"/>
</dbReference>
<gene>
    <name evidence="12" type="ORF">ACFOOG_00055</name>
</gene>
<feature type="transmembrane region" description="Helical" evidence="9">
    <location>
        <begin position="12"/>
        <end position="33"/>
    </location>
</feature>
<organism evidence="12 13">
    <name type="scientific">Saccharospirillum mangrovi</name>
    <dbReference type="NCBI Taxonomy" id="2161747"/>
    <lineage>
        <taxon>Bacteria</taxon>
        <taxon>Pseudomonadati</taxon>
        <taxon>Pseudomonadota</taxon>
        <taxon>Gammaproteobacteria</taxon>
        <taxon>Oceanospirillales</taxon>
        <taxon>Saccharospirillaceae</taxon>
        <taxon>Saccharospirillum</taxon>
    </lineage>
</organism>
<feature type="transmembrane region" description="Helical" evidence="9">
    <location>
        <begin position="186"/>
        <end position="208"/>
    </location>
</feature>
<evidence type="ECO:0000259" key="10">
    <source>
        <dbReference type="PROSITE" id="PS50111"/>
    </source>
</evidence>
<evidence type="ECO:0000256" key="7">
    <source>
        <dbReference type="PROSITE-ProRule" id="PRU00284"/>
    </source>
</evidence>
<dbReference type="Pfam" id="PF00015">
    <property type="entry name" value="MCPsignal"/>
    <property type="match status" value="1"/>
</dbReference>
<evidence type="ECO:0000259" key="11">
    <source>
        <dbReference type="PROSITE" id="PS50885"/>
    </source>
</evidence>